<gene>
    <name evidence="10 13" type="primary">murG</name>
    <name evidence="13" type="ORF">H9828_09180</name>
</gene>
<sequence length="366" mass="39943">MKKIILSGGGTGGHIYPAVAVAEALKRRFGDDVDLLFVGAEGKMEMEKVPALGYRIEGLPIAGLQRRLDWHNLLVPFKVLRSIRMARRVIRDFGADAVVGFGGYASAPVLWAAQRMGVPTVIQEQNSYAGVTNKILAKRAKRICTAYEGMERFFPADRITLTGNPLRGRFSKEGADRAEALNYYGLTAELPTVLVVGGSLGTRSLNEMMKQWILDMGGTAPVQVIWQTGKYYEREMQAFLAAHPAPHVWQGAFIDRMDYAYAAADVVVSRSGAGTVSELCLVAKPVVFVPSPNVAEDHQTKNARALEAKGAAEVVADAECRTQAMPRALELLKNPERLAAMSRSLESLAKPRAAEDIVNEIVKVMK</sequence>
<evidence type="ECO:0000256" key="3">
    <source>
        <dbReference type="ARBA" id="ARBA00022676"/>
    </source>
</evidence>
<proteinExistence type="inferred from homology"/>
<dbReference type="InterPro" id="IPR004276">
    <property type="entry name" value="GlycoTrans_28_N"/>
</dbReference>
<dbReference type="InterPro" id="IPR007235">
    <property type="entry name" value="Glyco_trans_28_C"/>
</dbReference>
<feature type="domain" description="Glycosyl transferase family 28 C-terminal" evidence="12">
    <location>
        <begin position="192"/>
        <end position="356"/>
    </location>
</feature>
<feature type="binding site" evidence="10">
    <location>
        <position position="126"/>
    </location>
    <ligand>
        <name>UDP-N-acetyl-alpha-D-glucosamine</name>
        <dbReference type="ChEBI" id="CHEBI:57705"/>
    </ligand>
</feature>
<dbReference type="GO" id="GO:0005975">
    <property type="term" value="P:carbohydrate metabolic process"/>
    <property type="evidence" value="ECO:0007669"/>
    <property type="project" value="InterPro"/>
</dbReference>
<evidence type="ECO:0000259" key="11">
    <source>
        <dbReference type="Pfam" id="PF03033"/>
    </source>
</evidence>
<feature type="binding site" evidence="10">
    <location>
        <position position="199"/>
    </location>
    <ligand>
        <name>UDP-N-acetyl-alpha-D-glucosamine</name>
        <dbReference type="ChEBI" id="CHEBI:57705"/>
    </ligand>
</feature>
<evidence type="ECO:0000259" key="12">
    <source>
        <dbReference type="Pfam" id="PF04101"/>
    </source>
</evidence>
<dbReference type="HAMAP" id="MF_00033">
    <property type="entry name" value="MurG"/>
    <property type="match status" value="1"/>
</dbReference>
<dbReference type="PANTHER" id="PTHR21015:SF22">
    <property type="entry name" value="GLYCOSYLTRANSFERASE"/>
    <property type="match status" value="1"/>
</dbReference>
<dbReference type="PANTHER" id="PTHR21015">
    <property type="entry name" value="UDP-N-ACETYLGLUCOSAMINE--N-ACETYLMURAMYL-(PENTAPEPTIDE) PYROPHOSPHORYL-UNDECAPRENOL N-ACETYLGLUCOSAMINE TRANSFERASE 1"/>
    <property type="match status" value="1"/>
</dbReference>
<reference evidence="13" key="1">
    <citation type="journal article" date="2021" name="PeerJ">
        <title>Extensive microbial diversity within the chicken gut microbiome revealed by metagenomics and culture.</title>
        <authorList>
            <person name="Gilroy R."/>
            <person name="Ravi A."/>
            <person name="Getino M."/>
            <person name="Pursley I."/>
            <person name="Horton D.L."/>
            <person name="Alikhan N.F."/>
            <person name="Baker D."/>
            <person name="Gharbi K."/>
            <person name="Hall N."/>
            <person name="Watson M."/>
            <person name="Adriaenssens E.M."/>
            <person name="Foster-Nyarko E."/>
            <person name="Jarju S."/>
            <person name="Secka A."/>
            <person name="Antonio M."/>
            <person name="Oren A."/>
            <person name="Chaudhuri R.R."/>
            <person name="La Ragione R."/>
            <person name="Hildebrand F."/>
            <person name="Pallen M.J."/>
        </authorList>
    </citation>
    <scope>NUCLEOTIDE SEQUENCE</scope>
    <source>
        <strain evidence="13">5134</strain>
    </source>
</reference>
<keyword evidence="4 10" id="KW-0808">Transferase</keyword>
<keyword evidence="9 10" id="KW-0961">Cell wall biogenesis/degradation</keyword>
<feature type="domain" description="Glycosyltransferase family 28 N-terminal" evidence="11">
    <location>
        <begin position="4"/>
        <end position="144"/>
    </location>
</feature>
<dbReference type="AlphaFoldDB" id="A0A9D2CD40"/>
<dbReference type="Proteomes" id="UP000886844">
    <property type="component" value="Unassembled WGS sequence"/>
</dbReference>
<evidence type="ECO:0000313" key="13">
    <source>
        <dbReference type="EMBL" id="HIY69574.1"/>
    </source>
</evidence>
<dbReference type="CDD" id="cd03785">
    <property type="entry name" value="GT28_MurG"/>
    <property type="match status" value="1"/>
</dbReference>
<protein>
    <recommendedName>
        <fullName evidence="10">UDP-N-acetylglucosamine--N-acetylmuramyl-(pentapeptide) pyrophosphoryl-undecaprenol N-acetylglucosamine transferase</fullName>
        <ecNumber evidence="10">2.4.1.227</ecNumber>
    </recommendedName>
    <alternativeName>
        <fullName evidence="10">Undecaprenyl-PP-MurNAc-pentapeptide-UDPGlcNAc GlcNAc transferase</fullName>
    </alternativeName>
</protein>
<dbReference type="EC" id="2.4.1.227" evidence="10"/>
<dbReference type="EMBL" id="DXDA01000068">
    <property type="protein sequence ID" value="HIY69574.1"/>
    <property type="molecule type" value="Genomic_DNA"/>
</dbReference>
<dbReference type="GO" id="GO:0005886">
    <property type="term" value="C:plasma membrane"/>
    <property type="evidence" value="ECO:0007669"/>
    <property type="project" value="UniProtKB-SubCell"/>
</dbReference>
<evidence type="ECO:0000256" key="1">
    <source>
        <dbReference type="ARBA" id="ARBA00022475"/>
    </source>
</evidence>
<comment type="function">
    <text evidence="10">Cell wall formation. Catalyzes the transfer of a GlcNAc subunit on undecaprenyl-pyrophosphoryl-MurNAc-pentapeptide (lipid intermediate I) to form undecaprenyl-pyrophosphoryl-MurNAc-(pentapeptide)GlcNAc (lipid intermediate II).</text>
</comment>
<dbReference type="Gene3D" id="3.40.50.2000">
    <property type="entry name" value="Glycogen Phosphorylase B"/>
    <property type="match status" value="2"/>
</dbReference>
<evidence type="ECO:0000256" key="10">
    <source>
        <dbReference type="HAMAP-Rule" id="MF_00033"/>
    </source>
</evidence>
<feature type="binding site" evidence="10">
    <location>
        <position position="254"/>
    </location>
    <ligand>
        <name>UDP-N-acetyl-alpha-D-glucosamine</name>
        <dbReference type="ChEBI" id="CHEBI:57705"/>
    </ligand>
</feature>
<organism evidence="13 14">
    <name type="scientific">Candidatus Alistipes intestinigallinarum</name>
    <dbReference type="NCBI Taxonomy" id="2838440"/>
    <lineage>
        <taxon>Bacteria</taxon>
        <taxon>Pseudomonadati</taxon>
        <taxon>Bacteroidota</taxon>
        <taxon>Bacteroidia</taxon>
        <taxon>Bacteroidales</taxon>
        <taxon>Rikenellaceae</taxon>
        <taxon>Alistipes</taxon>
    </lineage>
</organism>
<evidence type="ECO:0000256" key="8">
    <source>
        <dbReference type="ARBA" id="ARBA00023306"/>
    </source>
</evidence>
<evidence type="ECO:0000256" key="4">
    <source>
        <dbReference type="ARBA" id="ARBA00022679"/>
    </source>
</evidence>
<dbReference type="InterPro" id="IPR006009">
    <property type="entry name" value="GlcNAc_MurG"/>
</dbReference>
<evidence type="ECO:0000313" key="14">
    <source>
        <dbReference type="Proteomes" id="UP000886844"/>
    </source>
</evidence>
<feature type="binding site" evidence="10">
    <location>
        <position position="299"/>
    </location>
    <ligand>
        <name>UDP-N-acetyl-alpha-D-glucosamine</name>
        <dbReference type="ChEBI" id="CHEBI:57705"/>
    </ligand>
</feature>
<comment type="subcellular location">
    <subcellularLocation>
        <location evidence="10">Cell membrane</location>
        <topology evidence="10">Peripheral membrane protein</topology>
        <orientation evidence="10">Cytoplasmic side</orientation>
    </subcellularLocation>
</comment>
<keyword evidence="6 10" id="KW-0573">Peptidoglycan synthesis</keyword>
<evidence type="ECO:0000256" key="5">
    <source>
        <dbReference type="ARBA" id="ARBA00022960"/>
    </source>
</evidence>
<accession>A0A9D2CD40</accession>
<dbReference type="GO" id="GO:0051301">
    <property type="term" value="P:cell division"/>
    <property type="evidence" value="ECO:0007669"/>
    <property type="project" value="UniProtKB-KW"/>
</dbReference>
<dbReference type="SUPFAM" id="SSF53756">
    <property type="entry name" value="UDP-Glycosyltransferase/glycogen phosphorylase"/>
    <property type="match status" value="1"/>
</dbReference>
<evidence type="ECO:0000256" key="9">
    <source>
        <dbReference type="ARBA" id="ARBA00023316"/>
    </source>
</evidence>
<keyword evidence="2 10" id="KW-0132">Cell division</keyword>
<dbReference type="GO" id="GO:0008360">
    <property type="term" value="P:regulation of cell shape"/>
    <property type="evidence" value="ECO:0007669"/>
    <property type="project" value="UniProtKB-KW"/>
</dbReference>
<comment type="pathway">
    <text evidence="10">Cell wall biogenesis; peptidoglycan biosynthesis.</text>
</comment>
<evidence type="ECO:0000256" key="7">
    <source>
        <dbReference type="ARBA" id="ARBA00023136"/>
    </source>
</evidence>
<dbReference type="Pfam" id="PF03033">
    <property type="entry name" value="Glyco_transf_28"/>
    <property type="match status" value="1"/>
</dbReference>
<evidence type="ECO:0000256" key="2">
    <source>
        <dbReference type="ARBA" id="ARBA00022618"/>
    </source>
</evidence>
<comment type="caution">
    <text evidence="10">Lacks conserved residue(s) required for the propagation of feature annotation.</text>
</comment>
<keyword evidence="8 10" id="KW-0131">Cell cycle</keyword>
<feature type="binding site" evidence="10">
    <location>
        <position position="167"/>
    </location>
    <ligand>
        <name>UDP-N-acetyl-alpha-D-glucosamine</name>
        <dbReference type="ChEBI" id="CHEBI:57705"/>
    </ligand>
</feature>
<keyword evidence="1 10" id="KW-1003">Cell membrane</keyword>
<evidence type="ECO:0000256" key="6">
    <source>
        <dbReference type="ARBA" id="ARBA00022984"/>
    </source>
</evidence>
<dbReference type="GO" id="GO:0071555">
    <property type="term" value="P:cell wall organization"/>
    <property type="evidence" value="ECO:0007669"/>
    <property type="project" value="UniProtKB-KW"/>
</dbReference>
<name>A0A9D2CD40_9BACT</name>
<reference evidence="13" key="2">
    <citation type="submission" date="2021-04" db="EMBL/GenBank/DDBJ databases">
        <authorList>
            <person name="Gilroy R."/>
        </authorList>
    </citation>
    <scope>NUCLEOTIDE SEQUENCE</scope>
    <source>
        <strain evidence="13">5134</strain>
    </source>
</reference>
<dbReference type="GO" id="GO:0050511">
    <property type="term" value="F:undecaprenyldiphospho-muramoylpentapeptide beta-N-acetylglucosaminyltransferase activity"/>
    <property type="evidence" value="ECO:0007669"/>
    <property type="project" value="UniProtKB-UniRule"/>
</dbReference>
<comment type="caution">
    <text evidence="13">The sequence shown here is derived from an EMBL/GenBank/DDBJ whole genome shotgun (WGS) entry which is preliminary data.</text>
</comment>
<feature type="binding site" evidence="10">
    <location>
        <begin position="11"/>
        <end position="13"/>
    </location>
    <ligand>
        <name>UDP-N-acetyl-alpha-D-glucosamine</name>
        <dbReference type="ChEBI" id="CHEBI:57705"/>
    </ligand>
</feature>
<keyword evidence="3 10" id="KW-0328">Glycosyltransferase</keyword>
<keyword evidence="5 10" id="KW-0133">Cell shape</keyword>
<dbReference type="Pfam" id="PF04101">
    <property type="entry name" value="Glyco_tran_28_C"/>
    <property type="match status" value="1"/>
</dbReference>
<dbReference type="GO" id="GO:0009252">
    <property type="term" value="P:peptidoglycan biosynthetic process"/>
    <property type="evidence" value="ECO:0007669"/>
    <property type="project" value="UniProtKB-UniRule"/>
</dbReference>
<comment type="catalytic activity">
    <reaction evidence="10">
        <text>di-trans,octa-cis-undecaprenyl diphospho-N-acetyl-alpha-D-muramoyl-L-alanyl-D-glutamyl-meso-2,6-diaminopimeloyl-D-alanyl-D-alanine + UDP-N-acetyl-alpha-D-glucosamine = di-trans,octa-cis-undecaprenyl diphospho-[N-acetyl-alpha-D-glucosaminyl-(1-&gt;4)]-N-acetyl-alpha-D-muramoyl-L-alanyl-D-glutamyl-meso-2,6-diaminopimeloyl-D-alanyl-D-alanine + UDP + H(+)</text>
        <dbReference type="Rhea" id="RHEA:31227"/>
        <dbReference type="ChEBI" id="CHEBI:15378"/>
        <dbReference type="ChEBI" id="CHEBI:57705"/>
        <dbReference type="ChEBI" id="CHEBI:58223"/>
        <dbReference type="ChEBI" id="CHEBI:61387"/>
        <dbReference type="ChEBI" id="CHEBI:61388"/>
        <dbReference type="EC" id="2.4.1.227"/>
    </reaction>
</comment>
<dbReference type="NCBIfam" id="TIGR01133">
    <property type="entry name" value="murG"/>
    <property type="match status" value="1"/>
</dbReference>
<keyword evidence="7 10" id="KW-0472">Membrane</keyword>
<comment type="similarity">
    <text evidence="10">Belongs to the glycosyltransferase 28 family. MurG subfamily.</text>
</comment>